<reference evidence="2" key="1">
    <citation type="journal article" date="2022" name="bioRxiv">
        <title>Sequencing and chromosome-scale assembly of the giantPleurodeles waltlgenome.</title>
        <authorList>
            <person name="Brown T."/>
            <person name="Elewa A."/>
            <person name="Iarovenko S."/>
            <person name="Subramanian E."/>
            <person name="Araus A.J."/>
            <person name="Petzold A."/>
            <person name="Susuki M."/>
            <person name="Suzuki K.-i.T."/>
            <person name="Hayashi T."/>
            <person name="Toyoda A."/>
            <person name="Oliveira C."/>
            <person name="Osipova E."/>
            <person name="Leigh N.D."/>
            <person name="Simon A."/>
            <person name="Yun M.H."/>
        </authorList>
    </citation>
    <scope>NUCLEOTIDE SEQUENCE</scope>
    <source>
        <strain evidence="2">20211129_DDA</strain>
        <tissue evidence="2">Liver</tissue>
    </source>
</reference>
<gene>
    <name evidence="2" type="ORF">NDU88_000641</name>
</gene>
<feature type="region of interest" description="Disordered" evidence="1">
    <location>
        <begin position="1"/>
        <end position="32"/>
    </location>
</feature>
<comment type="caution">
    <text evidence="2">The sequence shown here is derived from an EMBL/GenBank/DDBJ whole genome shotgun (WGS) entry which is preliminary data.</text>
</comment>
<evidence type="ECO:0000313" key="2">
    <source>
        <dbReference type="EMBL" id="KAJ1134186.1"/>
    </source>
</evidence>
<dbReference type="AlphaFoldDB" id="A0AAV7Q3G5"/>
<name>A0AAV7Q3G5_PLEWA</name>
<keyword evidence="3" id="KW-1185">Reference proteome</keyword>
<dbReference type="EMBL" id="JANPWB010000010">
    <property type="protein sequence ID" value="KAJ1134186.1"/>
    <property type="molecule type" value="Genomic_DNA"/>
</dbReference>
<accession>A0AAV7Q3G5</accession>
<proteinExistence type="predicted"/>
<sequence>MRQSSVMTNERSEVPTESVRPGKESLIPGSGFQAPRKCLAPSPWVQREGLLAVSGAPPWLCVRDARAADR</sequence>
<evidence type="ECO:0000256" key="1">
    <source>
        <dbReference type="SAM" id="MobiDB-lite"/>
    </source>
</evidence>
<evidence type="ECO:0000313" key="3">
    <source>
        <dbReference type="Proteomes" id="UP001066276"/>
    </source>
</evidence>
<organism evidence="2 3">
    <name type="scientific">Pleurodeles waltl</name>
    <name type="common">Iberian ribbed newt</name>
    <dbReference type="NCBI Taxonomy" id="8319"/>
    <lineage>
        <taxon>Eukaryota</taxon>
        <taxon>Metazoa</taxon>
        <taxon>Chordata</taxon>
        <taxon>Craniata</taxon>
        <taxon>Vertebrata</taxon>
        <taxon>Euteleostomi</taxon>
        <taxon>Amphibia</taxon>
        <taxon>Batrachia</taxon>
        <taxon>Caudata</taxon>
        <taxon>Salamandroidea</taxon>
        <taxon>Salamandridae</taxon>
        <taxon>Pleurodelinae</taxon>
        <taxon>Pleurodeles</taxon>
    </lineage>
</organism>
<dbReference type="Proteomes" id="UP001066276">
    <property type="component" value="Chromosome 6"/>
</dbReference>
<protein>
    <submittedName>
        <fullName evidence="2">Uncharacterized protein</fullName>
    </submittedName>
</protein>